<dbReference type="Proteomes" id="UP001163821">
    <property type="component" value="Unassembled WGS sequence"/>
</dbReference>
<gene>
    <name evidence="2" type="ORF">N2K84_00590</name>
</gene>
<dbReference type="AlphaFoldDB" id="A0AA41Y0H7"/>
<protein>
    <submittedName>
        <fullName evidence="2">DUF2007 domain-containing protein</fullName>
    </submittedName>
</protein>
<comment type="caution">
    <text evidence="2">The sequence shown here is derived from an EMBL/GenBank/DDBJ whole genome shotgun (WGS) entry which is preliminary data.</text>
</comment>
<name>A0AA41Y0H7_9BACT</name>
<evidence type="ECO:0000313" key="2">
    <source>
        <dbReference type="EMBL" id="MCW0481206.1"/>
    </source>
</evidence>
<keyword evidence="3" id="KW-1185">Reference proteome</keyword>
<feature type="domain" description="DUF2007" evidence="1">
    <location>
        <begin position="12"/>
        <end position="76"/>
    </location>
</feature>
<evidence type="ECO:0000259" key="1">
    <source>
        <dbReference type="Pfam" id="PF09413"/>
    </source>
</evidence>
<sequence>MSQVNKDELVLIYAGNPVNAVMVNQLLNENGILTHIKNELMGTLAPWQVASGGYEPVEIFVLSKDEEHAQSVISAFNSSR</sequence>
<evidence type="ECO:0000313" key="3">
    <source>
        <dbReference type="Proteomes" id="UP001163821"/>
    </source>
</evidence>
<accession>A0AA41Y0H7</accession>
<dbReference type="RefSeq" id="WP_282589811.1">
    <property type="nucleotide sequence ID" value="NZ_JAPAAF010000001.1"/>
</dbReference>
<proteinExistence type="predicted"/>
<organism evidence="2 3">
    <name type="scientific">Gaoshiqia sediminis</name>
    <dbReference type="NCBI Taxonomy" id="2986998"/>
    <lineage>
        <taxon>Bacteria</taxon>
        <taxon>Pseudomonadati</taxon>
        <taxon>Bacteroidota</taxon>
        <taxon>Bacteroidia</taxon>
        <taxon>Marinilabiliales</taxon>
        <taxon>Prolixibacteraceae</taxon>
        <taxon>Gaoshiqia</taxon>
    </lineage>
</organism>
<dbReference type="Pfam" id="PF09413">
    <property type="entry name" value="DUF2007"/>
    <property type="match status" value="1"/>
</dbReference>
<dbReference type="EMBL" id="JAPAAF010000001">
    <property type="protein sequence ID" value="MCW0481206.1"/>
    <property type="molecule type" value="Genomic_DNA"/>
</dbReference>
<reference evidence="2" key="1">
    <citation type="submission" date="2022-10" db="EMBL/GenBank/DDBJ databases">
        <title>Gaoshiqiia sediminis gen. nov., sp. nov., isolated from coastal sediment.</title>
        <authorList>
            <person name="Yu W.X."/>
            <person name="Mu D.S."/>
            <person name="Du J.Z."/>
            <person name="Liang Y.Q."/>
        </authorList>
    </citation>
    <scope>NUCLEOTIDE SEQUENCE</scope>
    <source>
        <strain evidence="2">A06</strain>
    </source>
</reference>
<dbReference type="InterPro" id="IPR018551">
    <property type="entry name" value="DUF2007"/>
</dbReference>